<reference evidence="2 3" key="1">
    <citation type="submission" date="2023-04" db="EMBL/GenBank/DDBJ databases">
        <title>Forest soil microbial communities from Buena Vista Peninsula, Colon Province, Panama.</title>
        <authorList>
            <person name="Bouskill N."/>
        </authorList>
    </citation>
    <scope>NUCLEOTIDE SEQUENCE [LARGE SCALE GENOMIC DNA]</scope>
    <source>
        <strain evidence="2 3">GGS1</strain>
    </source>
</reference>
<evidence type="ECO:0008006" key="4">
    <source>
        <dbReference type="Google" id="ProtNLM"/>
    </source>
</evidence>
<gene>
    <name evidence="2" type="ORF">M2283_004628</name>
</gene>
<evidence type="ECO:0000313" key="3">
    <source>
        <dbReference type="Proteomes" id="UP001160499"/>
    </source>
</evidence>
<dbReference type="Proteomes" id="UP001160499">
    <property type="component" value="Unassembled WGS sequence"/>
</dbReference>
<name>A0ABT6LMX1_9ACTN</name>
<sequence>MKRSSRVRIGATATALSFALITGCGGESKDTESGNDSADKGSSSTAAAKALSAAELDKLIIAKGDLDGFDVQSADTGDKFAESKDKVKVVDAKCAPLAYVLTGFAPGADESAYVNRMATEKDTEPTPTGTSDEDLDATMDNLQDILDSTMTVVSLSSYDGEGAQETLKSVSDAISGCASGFSVSAPGEDTQKFTKVVEEKASGTGDESIAFAVSGPVEGDMTTVHGEVVRHGSTVAAYYSLSLAAMAGEKVTYDIPAELIKAQAAKLK</sequence>
<feature type="region of interest" description="Disordered" evidence="1">
    <location>
        <begin position="25"/>
        <end position="46"/>
    </location>
</feature>
<comment type="caution">
    <text evidence="2">The sequence shown here is derived from an EMBL/GenBank/DDBJ whole genome shotgun (WGS) entry which is preliminary data.</text>
</comment>
<dbReference type="RefSeq" id="WP_280878237.1">
    <property type="nucleotide sequence ID" value="NZ_JARXVH010000007.1"/>
</dbReference>
<evidence type="ECO:0000313" key="2">
    <source>
        <dbReference type="EMBL" id="MDH6217300.1"/>
    </source>
</evidence>
<dbReference type="PROSITE" id="PS51257">
    <property type="entry name" value="PROKAR_LIPOPROTEIN"/>
    <property type="match status" value="1"/>
</dbReference>
<accession>A0ABT6LMX1</accession>
<organism evidence="2 3">
    <name type="scientific">Streptomyces pseudovenezuelae</name>
    <dbReference type="NCBI Taxonomy" id="67350"/>
    <lineage>
        <taxon>Bacteria</taxon>
        <taxon>Bacillati</taxon>
        <taxon>Actinomycetota</taxon>
        <taxon>Actinomycetes</taxon>
        <taxon>Kitasatosporales</taxon>
        <taxon>Streptomycetaceae</taxon>
        <taxon>Streptomyces</taxon>
        <taxon>Streptomyces aurantiacus group</taxon>
    </lineage>
</organism>
<protein>
    <recommendedName>
        <fullName evidence="4">Lipoprotein</fullName>
    </recommendedName>
</protein>
<proteinExistence type="predicted"/>
<keyword evidence="3" id="KW-1185">Reference proteome</keyword>
<evidence type="ECO:0000256" key="1">
    <source>
        <dbReference type="SAM" id="MobiDB-lite"/>
    </source>
</evidence>
<dbReference type="EMBL" id="JARXVH010000007">
    <property type="protein sequence ID" value="MDH6217300.1"/>
    <property type="molecule type" value="Genomic_DNA"/>
</dbReference>